<dbReference type="InterPro" id="IPR043736">
    <property type="entry name" value="DUF5681"/>
</dbReference>
<sequence>MANEQNLCPPWKPGQSGNPKGRPKDRVPEILSRVFGKAKAKKIYGLSQAEVDKWESIVLTLTAEQLKDLVKYDNCPAYPKNLALAILTDMKNGKTTTIDKLRERQFGKAVQRVELTGKDGQDLMQKSITTTEAKELIEKLERDY</sequence>
<feature type="domain" description="DUF5681" evidence="2">
    <location>
        <begin position="11"/>
        <end position="65"/>
    </location>
</feature>
<proteinExistence type="predicted"/>
<reference evidence="3" key="1">
    <citation type="journal article" date="2012" name="PLoS ONE">
        <title>Gene sets for utilization of primary and secondary nutrition supplies in the distal gut of endangered iberian lynx.</title>
        <authorList>
            <person name="Alcaide M."/>
            <person name="Messina E."/>
            <person name="Richter M."/>
            <person name="Bargiela R."/>
            <person name="Peplies J."/>
            <person name="Huws S.A."/>
            <person name="Newbold C.J."/>
            <person name="Golyshin P.N."/>
            <person name="Simon M.A."/>
            <person name="Lopez G."/>
            <person name="Yakimov M.M."/>
            <person name="Ferrer M."/>
        </authorList>
    </citation>
    <scope>NUCLEOTIDE SEQUENCE</scope>
</reference>
<organism evidence="3">
    <name type="scientific">gut metagenome</name>
    <dbReference type="NCBI Taxonomy" id="749906"/>
    <lineage>
        <taxon>unclassified sequences</taxon>
        <taxon>metagenomes</taxon>
        <taxon>organismal metagenomes</taxon>
    </lineage>
</organism>
<gene>
    <name evidence="3" type="ORF">EVA_08267</name>
</gene>
<feature type="region of interest" description="Disordered" evidence="1">
    <location>
        <begin position="1"/>
        <end position="27"/>
    </location>
</feature>
<evidence type="ECO:0000313" key="3">
    <source>
        <dbReference type="EMBL" id="EJX03628.1"/>
    </source>
</evidence>
<evidence type="ECO:0000259" key="2">
    <source>
        <dbReference type="Pfam" id="PF18932"/>
    </source>
</evidence>
<name>J9GMY5_9ZZZZ</name>
<dbReference type="Pfam" id="PF18932">
    <property type="entry name" value="DUF5681"/>
    <property type="match status" value="1"/>
</dbReference>
<comment type="caution">
    <text evidence="3">The sequence shown here is derived from an EMBL/GenBank/DDBJ whole genome shotgun (WGS) entry which is preliminary data.</text>
</comment>
<dbReference type="EMBL" id="AMCI01002100">
    <property type="protein sequence ID" value="EJX03628.1"/>
    <property type="molecule type" value="Genomic_DNA"/>
</dbReference>
<evidence type="ECO:0000256" key="1">
    <source>
        <dbReference type="SAM" id="MobiDB-lite"/>
    </source>
</evidence>
<protein>
    <recommendedName>
        <fullName evidence="2">DUF5681 domain-containing protein</fullName>
    </recommendedName>
</protein>
<dbReference type="AlphaFoldDB" id="J9GMY5"/>
<accession>J9GMY5</accession>